<name>A0A0V1KZX9_9BILA</name>
<gene>
    <name evidence="1" type="ORF">T02_15825</name>
</gene>
<sequence length="99" mass="11645">MGRKWNTAKEIILRVCLTSLYSVNSSFSVSIADFTSIVEQLRITYQDYLNGVLLLFRKTNVQNDYKINYNGMLLRLSLMANLSSNERRQRRFIRLLLFS</sequence>
<evidence type="ECO:0000313" key="1">
    <source>
        <dbReference type="EMBL" id="KRZ52588.1"/>
    </source>
</evidence>
<reference evidence="1 2" key="1">
    <citation type="submission" date="2015-05" db="EMBL/GenBank/DDBJ databases">
        <title>Evolution of Trichinella species and genotypes.</title>
        <authorList>
            <person name="Korhonen P.K."/>
            <person name="Edoardo P."/>
            <person name="Giuseppe L.R."/>
            <person name="Gasser R.B."/>
        </authorList>
    </citation>
    <scope>NUCLEOTIDE SEQUENCE [LARGE SCALE GENOMIC DNA]</scope>
    <source>
        <strain evidence="1">ISS10</strain>
    </source>
</reference>
<dbReference type="EMBL" id="JYDW01000188">
    <property type="protein sequence ID" value="KRZ52588.1"/>
    <property type="molecule type" value="Genomic_DNA"/>
</dbReference>
<organism evidence="1 2">
    <name type="scientific">Trichinella nativa</name>
    <dbReference type="NCBI Taxonomy" id="6335"/>
    <lineage>
        <taxon>Eukaryota</taxon>
        <taxon>Metazoa</taxon>
        <taxon>Ecdysozoa</taxon>
        <taxon>Nematoda</taxon>
        <taxon>Enoplea</taxon>
        <taxon>Dorylaimia</taxon>
        <taxon>Trichinellida</taxon>
        <taxon>Trichinellidae</taxon>
        <taxon>Trichinella</taxon>
    </lineage>
</organism>
<dbReference type="AlphaFoldDB" id="A0A0V1KZX9"/>
<dbReference type="Proteomes" id="UP000054721">
    <property type="component" value="Unassembled WGS sequence"/>
</dbReference>
<protein>
    <submittedName>
        <fullName evidence="1">Uncharacterized protein</fullName>
    </submittedName>
</protein>
<accession>A0A0V1KZX9</accession>
<comment type="caution">
    <text evidence="1">The sequence shown here is derived from an EMBL/GenBank/DDBJ whole genome shotgun (WGS) entry which is preliminary data.</text>
</comment>
<evidence type="ECO:0000313" key="2">
    <source>
        <dbReference type="Proteomes" id="UP000054721"/>
    </source>
</evidence>
<keyword evidence="2" id="KW-1185">Reference proteome</keyword>
<proteinExistence type="predicted"/>